<reference evidence="1 2" key="1">
    <citation type="journal article" date="2007" name="Appl. Environ. Microbiol.">
        <title>Genome sequence of the cellulolytic gliding bacterium Cytophaga hutchinsonii.</title>
        <authorList>
            <person name="Xie G."/>
            <person name="Bruce D.C."/>
            <person name="Challacombe J.F."/>
            <person name="Chertkov O."/>
            <person name="Detter J.C."/>
            <person name="Gilna P."/>
            <person name="Han C.S."/>
            <person name="Lucas S."/>
            <person name="Misra M."/>
            <person name="Myers G.L."/>
            <person name="Richardson P."/>
            <person name="Tapia R."/>
            <person name="Thayer N."/>
            <person name="Thompson L.S."/>
            <person name="Brettin T.S."/>
            <person name="Henrissat B."/>
            <person name="Wilson D.B."/>
            <person name="McBride M.J."/>
        </authorList>
    </citation>
    <scope>NUCLEOTIDE SEQUENCE [LARGE SCALE GENOMIC DNA]</scope>
    <source>
        <strain evidence="2">ATCC 33406 / DSM 1761 / CIP 103989 / NBRC 15051 / NCIMB 9469 / D465</strain>
    </source>
</reference>
<dbReference type="InterPro" id="IPR027417">
    <property type="entry name" value="P-loop_NTPase"/>
</dbReference>
<dbReference type="GO" id="GO:0006508">
    <property type="term" value="P:proteolysis"/>
    <property type="evidence" value="ECO:0007669"/>
    <property type="project" value="UniProtKB-KW"/>
</dbReference>
<proteinExistence type="predicted"/>
<dbReference type="GO" id="GO:0004252">
    <property type="term" value="F:serine-type endopeptidase activity"/>
    <property type="evidence" value="ECO:0007669"/>
    <property type="project" value="UniProtKB-EC"/>
</dbReference>
<protein>
    <submittedName>
        <fullName evidence="1">Possible ATP-dependent serine protease</fullName>
        <ecNumber evidence="1">3.4.21.92</ecNumber>
    </submittedName>
</protein>
<dbReference type="AlphaFoldDB" id="A0A6N4SR13"/>
<accession>A0A6N4SR13</accession>
<keyword evidence="1" id="KW-0645">Protease</keyword>
<keyword evidence="1" id="KW-0378">Hydrolase</keyword>
<organism evidence="1 2">
    <name type="scientific">Cytophaga hutchinsonii (strain ATCC 33406 / DSM 1761 / CIP 103989 / NBRC 15051 / NCIMB 9469 / D465)</name>
    <dbReference type="NCBI Taxonomy" id="269798"/>
    <lineage>
        <taxon>Bacteria</taxon>
        <taxon>Pseudomonadati</taxon>
        <taxon>Bacteroidota</taxon>
        <taxon>Cytophagia</taxon>
        <taxon>Cytophagales</taxon>
        <taxon>Cytophagaceae</taxon>
        <taxon>Cytophaga</taxon>
    </lineage>
</organism>
<gene>
    <name evidence="1" type="primary">sms</name>
    <name evidence="1" type="ordered locus">CHU_1465</name>
</gene>
<evidence type="ECO:0000313" key="2">
    <source>
        <dbReference type="Proteomes" id="UP000001822"/>
    </source>
</evidence>
<dbReference type="Proteomes" id="UP000001822">
    <property type="component" value="Chromosome"/>
</dbReference>
<sequence>MITIHNYIESIEQIGISNLPVLLKNFHNDLKEGTNDFTDWSVLEDGDIKESTELYFKELSKLLAVNKKAVKAEPKAKPAAPVKNKVSSIKSDKYFVGQNITLKTTGEKAVINKIFTIKSGNFIPGQGVQAPKVEYSFTINTKDSIKTVNEDEISIDVAPTQTKNTQASSDANQVENTSEDVKFIKSFVAFNNKQKTHAQIRSLLLRLQKAITHRLINKDSTYASEIGIVQDRLIKLAKATETSGGADIKLDNSLLSKLTAIAGGEIVYASIAYLKRYIGMQSKEIEKTKAESFVRQAEKAISSAKVEPTDPYLDRLKVAIKTVKNYITGKDKIVSISKTELNGLMGIVDGCGCGLAGTDDSPSEIMSSMDFVNLKFDTIGFKGKWLDLIGDPSPGFSAMIYGKPKFGKSYLCMDFAGYLAKNHGKVLYVASEEDLFITLQNKVREKGVADPNLFLTGTMPKDLSAYNFIFLDSVSKLGLSPEGLTALEKQYPLISFIYVFHVRKDGNFKGRNDFQHDVDIVIEVPEKGHAVQYGRFNQGGEMDIFEYDEAA</sequence>
<evidence type="ECO:0000313" key="1">
    <source>
        <dbReference type="EMBL" id="ABG58736.1"/>
    </source>
</evidence>
<dbReference type="EC" id="3.4.21.92" evidence="1"/>
<dbReference type="RefSeq" id="WP_011584851.1">
    <property type="nucleotide sequence ID" value="NC_008255.1"/>
</dbReference>
<dbReference type="EMBL" id="CP000383">
    <property type="protein sequence ID" value="ABG58736.1"/>
    <property type="molecule type" value="Genomic_DNA"/>
</dbReference>
<dbReference type="Gene3D" id="3.40.50.300">
    <property type="entry name" value="P-loop containing nucleotide triphosphate hydrolases"/>
    <property type="match status" value="1"/>
</dbReference>
<dbReference type="SUPFAM" id="SSF52540">
    <property type="entry name" value="P-loop containing nucleoside triphosphate hydrolases"/>
    <property type="match status" value="1"/>
</dbReference>
<dbReference type="KEGG" id="chu:CHU_1465"/>
<keyword evidence="2" id="KW-1185">Reference proteome</keyword>
<name>A0A6N4SR13_CYTH3</name>
<dbReference type="OrthoDB" id="5187906at2"/>